<dbReference type="GO" id="GO:0032259">
    <property type="term" value="P:methylation"/>
    <property type="evidence" value="ECO:0007669"/>
    <property type="project" value="UniProtKB-KW"/>
</dbReference>
<dbReference type="Proteomes" id="UP000295388">
    <property type="component" value="Unassembled WGS sequence"/>
</dbReference>
<keyword evidence="2" id="KW-0489">Methyltransferase</keyword>
<dbReference type="Pfam" id="PF08241">
    <property type="entry name" value="Methyltransf_11"/>
    <property type="match status" value="1"/>
</dbReference>
<dbReference type="InterPro" id="IPR013216">
    <property type="entry name" value="Methyltransf_11"/>
</dbReference>
<dbReference type="InterPro" id="IPR029063">
    <property type="entry name" value="SAM-dependent_MTases_sf"/>
</dbReference>
<dbReference type="AlphaFoldDB" id="A0A4R6IYM5"/>
<dbReference type="EMBL" id="SNWQ01000050">
    <property type="protein sequence ID" value="TDO27949.1"/>
    <property type="molecule type" value="Genomic_DNA"/>
</dbReference>
<organism evidence="2 3">
    <name type="scientific">Kribbella caucasensis</name>
    <dbReference type="NCBI Taxonomy" id="2512215"/>
    <lineage>
        <taxon>Bacteria</taxon>
        <taxon>Bacillati</taxon>
        <taxon>Actinomycetota</taxon>
        <taxon>Actinomycetes</taxon>
        <taxon>Propionibacteriales</taxon>
        <taxon>Kribbellaceae</taxon>
        <taxon>Kribbella</taxon>
    </lineage>
</organism>
<name>A0A4R6IYM5_9ACTN</name>
<accession>A0A4R6IYM5</accession>
<dbReference type="SUPFAM" id="SSF53335">
    <property type="entry name" value="S-adenosyl-L-methionine-dependent methyltransferases"/>
    <property type="match status" value="1"/>
</dbReference>
<dbReference type="GO" id="GO:0008757">
    <property type="term" value="F:S-adenosylmethionine-dependent methyltransferase activity"/>
    <property type="evidence" value="ECO:0007669"/>
    <property type="project" value="InterPro"/>
</dbReference>
<reference evidence="2 3" key="1">
    <citation type="submission" date="2019-03" db="EMBL/GenBank/DDBJ databases">
        <title>Genomic Encyclopedia of Type Strains, Phase III (KMG-III): the genomes of soil and plant-associated and newly described type strains.</title>
        <authorList>
            <person name="Whitman W."/>
        </authorList>
    </citation>
    <scope>NUCLEOTIDE SEQUENCE [LARGE SCALE GENOMIC DNA]</scope>
    <source>
        <strain evidence="2 3">VKM Ac-2527</strain>
    </source>
</reference>
<comment type="caution">
    <text evidence="2">The sequence shown here is derived from an EMBL/GenBank/DDBJ whole genome shotgun (WGS) entry which is preliminary data.</text>
</comment>
<evidence type="ECO:0000313" key="2">
    <source>
        <dbReference type="EMBL" id="TDO27949.1"/>
    </source>
</evidence>
<gene>
    <name evidence="2" type="ORF">EV643_1507</name>
</gene>
<keyword evidence="2" id="KW-0808">Transferase</keyword>
<proteinExistence type="predicted"/>
<protein>
    <submittedName>
        <fullName evidence="2">Methyltransferase family protein</fullName>
    </submittedName>
</protein>
<evidence type="ECO:0000313" key="3">
    <source>
        <dbReference type="Proteomes" id="UP000295388"/>
    </source>
</evidence>
<dbReference type="CDD" id="cd02440">
    <property type="entry name" value="AdoMet_MTases"/>
    <property type="match status" value="1"/>
</dbReference>
<dbReference type="RefSeq" id="WP_133805963.1">
    <property type="nucleotide sequence ID" value="NZ_SNWQ01000050.1"/>
</dbReference>
<sequence>MSQTETEPQVVHEIHDHYTNRHDEAHRLSSTLKGQLELQRVQELLTRHLPPAPADVADVGGGPGIHASWLASLGYNVEVLDPVHHHVDQAREAGLTAIVGDARRLPWANESKDAVLLAGPMYHLKEAADRRVAIREAIRVLRPGGVLAVIAINRAANLIGATLANRLQRRRLIVEDILNDGYSPDNERMAHTVYHTVAQLRSELSQFVSQVQIHGLTGPGGWLTVLIDAHYRDAPMPDSLLNPDPLQTALACTRLADRQPDLVHASSLLFAVGRRA</sequence>
<dbReference type="PANTHER" id="PTHR43591">
    <property type="entry name" value="METHYLTRANSFERASE"/>
    <property type="match status" value="1"/>
</dbReference>
<feature type="domain" description="Methyltransferase type 11" evidence="1">
    <location>
        <begin position="58"/>
        <end position="148"/>
    </location>
</feature>
<keyword evidence="3" id="KW-1185">Reference proteome</keyword>
<evidence type="ECO:0000259" key="1">
    <source>
        <dbReference type="Pfam" id="PF08241"/>
    </source>
</evidence>
<dbReference type="Gene3D" id="3.40.50.150">
    <property type="entry name" value="Vaccinia Virus protein VP39"/>
    <property type="match status" value="1"/>
</dbReference>
<dbReference type="OrthoDB" id="9810615at2"/>
<dbReference type="PANTHER" id="PTHR43591:SF110">
    <property type="entry name" value="RHODANESE DOMAIN-CONTAINING PROTEIN"/>
    <property type="match status" value="1"/>
</dbReference>